<reference evidence="1 2" key="1">
    <citation type="submission" date="2018-11" db="EMBL/GenBank/DDBJ databases">
        <authorList>
            <consortium name="Pathogen Informatics"/>
        </authorList>
    </citation>
    <scope>NUCLEOTIDE SEQUENCE [LARGE SCALE GENOMIC DNA]</scope>
</reference>
<keyword evidence="2" id="KW-1185">Reference proteome</keyword>
<dbReference type="EMBL" id="UYRV01113771">
    <property type="protein sequence ID" value="VDN28455.1"/>
    <property type="molecule type" value="Genomic_DNA"/>
</dbReference>
<evidence type="ECO:0000313" key="2">
    <source>
        <dbReference type="Proteomes" id="UP000271889"/>
    </source>
</evidence>
<accession>A0A3P7MG59</accession>
<dbReference type="AlphaFoldDB" id="A0A3P7MG59"/>
<gene>
    <name evidence="1" type="ORF">CGOC_LOCUS10964</name>
</gene>
<proteinExistence type="predicted"/>
<dbReference type="Proteomes" id="UP000271889">
    <property type="component" value="Unassembled WGS sequence"/>
</dbReference>
<organism evidence="1 2">
    <name type="scientific">Cylicostephanus goldi</name>
    <name type="common">Nematode worm</name>
    <dbReference type="NCBI Taxonomy" id="71465"/>
    <lineage>
        <taxon>Eukaryota</taxon>
        <taxon>Metazoa</taxon>
        <taxon>Ecdysozoa</taxon>
        <taxon>Nematoda</taxon>
        <taxon>Chromadorea</taxon>
        <taxon>Rhabditida</taxon>
        <taxon>Rhabditina</taxon>
        <taxon>Rhabditomorpha</taxon>
        <taxon>Strongyloidea</taxon>
        <taxon>Strongylidae</taxon>
        <taxon>Cylicostephanus</taxon>
    </lineage>
</organism>
<sequence>MSSADPICQQAVRRVDSDIRCPGPESNATIAGIHSKADRSSEKFENTAWLAMLLVKSPYTVAAVGQMLRDLAPVRFAY</sequence>
<name>A0A3P7MG59_CYLGO</name>
<evidence type="ECO:0000313" key="1">
    <source>
        <dbReference type="EMBL" id="VDN28455.1"/>
    </source>
</evidence>
<protein>
    <submittedName>
        <fullName evidence="1">Uncharacterized protein</fullName>
    </submittedName>
</protein>